<sequence length="417" mass="47509">MSSRIMSYNINKNERQQQQQQLPTTNAYNLPKDVSKLDLHGYNKSEGIRRTTDFLDRIASKSKQNSTKAWALVVTGSGAHSSHSQGPVLRGAIENLLIKRNIEYYPMKGNGSFLVNALSGFVLYEPEQPRDTKVIISANANNAKNNHPSASYSSAVASMAAIKPLSLKQQIDNTNNGVALKKAYNKQRKEELAYQRAMSQSLADPTYRAEKQEEESLERAFNLSILEKRRELQEEQKIQKIIEDSRRESRIQAMAELDEIQKVAELSIREFEQAMADEEDEIQKVAESSKREFDNNDNNAHNNNHNNNMRGSRKEAMMAEEEDDDDDDDDEVQKVVELSKIGFDNDNAPNNGNNNSDDMNDPDAYMLRAIELSRKVTNRVDDEMLSVLEQSILEHQRYQEDDEELLLKALEQSVAEF</sequence>
<feature type="domain" description="Smr" evidence="2">
    <location>
        <begin position="37"/>
        <end position="118"/>
    </location>
</feature>
<feature type="compositionally biased region" description="Polar residues" evidence="1">
    <location>
        <begin position="1"/>
        <end position="11"/>
    </location>
</feature>
<dbReference type="InterPro" id="IPR036063">
    <property type="entry name" value="Smr_dom_sf"/>
</dbReference>
<protein>
    <recommendedName>
        <fullName evidence="2">Smr domain-containing protein</fullName>
    </recommendedName>
</protein>
<gene>
    <name evidence="3" type="ORF">FRACYDRAFT_260579</name>
</gene>
<evidence type="ECO:0000313" key="3">
    <source>
        <dbReference type="EMBL" id="OEU18844.1"/>
    </source>
</evidence>
<dbReference type="Gene3D" id="3.30.1370.110">
    <property type="match status" value="1"/>
</dbReference>
<dbReference type="InterPro" id="IPR002625">
    <property type="entry name" value="Smr_dom"/>
</dbReference>
<keyword evidence="4" id="KW-1185">Reference proteome</keyword>
<dbReference type="Proteomes" id="UP000095751">
    <property type="component" value="Unassembled WGS sequence"/>
</dbReference>
<proteinExistence type="predicted"/>
<dbReference type="SUPFAM" id="SSF160443">
    <property type="entry name" value="SMR domain-like"/>
    <property type="match status" value="1"/>
</dbReference>
<dbReference type="InParanoid" id="A0A1E7FL40"/>
<feature type="region of interest" description="Disordered" evidence="1">
    <location>
        <begin position="1"/>
        <end position="21"/>
    </location>
</feature>
<name>A0A1E7FL40_9STRA</name>
<reference evidence="3 4" key="1">
    <citation type="submission" date="2016-09" db="EMBL/GenBank/DDBJ databases">
        <title>Extensive genetic diversity and differential bi-allelic expression allows diatom success in the polar Southern Ocean.</title>
        <authorList>
            <consortium name="DOE Joint Genome Institute"/>
            <person name="Mock T."/>
            <person name="Otillar R.P."/>
            <person name="Strauss J."/>
            <person name="Dupont C."/>
            <person name="Frickenhaus S."/>
            <person name="Maumus F."/>
            <person name="Mcmullan M."/>
            <person name="Sanges R."/>
            <person name="Schmutz J."/>
            <person name="Toseland A."/>
            <person name="Valas R."/>
            <person name="Veluchamy A."/>
            <person name="Ward B.J."/>
            <person name="Allen A."/>
            <person name="Barry K."/>
            <person name="Falciatore A."/>
            <person name="Ferrante M."/>
            <person name="Fortunato A.E."/>
            <person name="Gloeckner G."/>
            <person name="Gruber A."/>
            <person name="Hipkin R."/>
            <person name="Janech M."/>
            <person name="Kroth P."/>
            <person name="Leese F."/>
            <person name="Lindquist E."/>
            <person name="Lyon B.R."/>
            <person name="Martin J."/>
            <person name="Mayer C."/>
            <person name="Parker M."/>
            <person name="Quesneville H."/>
            <person name="Raymond J."/>
            <person name="Uhlig C."/>
            <person name="Valentin K.U."/>
            <person name="Worden A.Z."/>
            <person name="Armbrust E.V."/>
            <person name="Bowler C."/>
            <person name="Green B."/>
            <person name="Moulton V."/>
            <person name="Van Oosterhout C."/>
            <person name="Grigoriev I."/>
        </authorList>
    </citation>
    <scope>NUCLEOTIDE SEQUENCE [LARGE SCALE GENOMIC DNA]</scope>
    <source>
        <strain evidence="3 4">CCMP1102</strain>
    </source>
</reference>
<dbReference type="KEGG" id="fcy:FRACYDRAFT_260579"/>
<evidence type="ECO:0000259" key="2">
    <source>
        <dbReference type="PROSITE" id="PS50828"/>
    </source>
</evidence>
<feature type="compositionally biased region" description="Low complexity" evidence="1">
    <location>
        <begin position="296"/>
        <end position="308"/>
    </location>
</feature>
<dbReference type="AlphaFoldDB" id="A0A1E7FL40"/>
<dbReference type="EMBL" id="KV784356">
    <property type="protein sequence ID" value="OEU18844.1"/>
    <property type="molecule type" value="Genomic_DNA"/>
</dbReference>
<dbReference type="PROSITE" id="PS50828">
    <property type="entry name" value="SMR"/>
    <property type="match status" value="1"/>
</dbReference>
<evidence type="ECO:0000313" key="4">
    <source>
        <dbReference type="Proteomes" id="UP000095751"/>
    </source>
</evidence>
<organism evidence="3 4">
    <name type="scientific">Fragilariopsis cylindrus CCMP1102</name>
    <dbReference type="NCBI Taxonomy" id="635003"/>
    <lineage>
        <taxon>Eukaryota</taxon>
        <taxon>Sar</taxon>
        <taxon>Stramenopiles</taxon>
        <taxon>Ochrophyta</taxon>
        <taxon>Bacillariophyta</taxon>
        <taxon>Bacillariophyceae</taxon>
        <taxon>Bacillariophycidae</taxon>
        <taxon>Bacillariales</taxon>
        <taxon>Bacillariaceae</taxon>
        <taxon>Fragilariopsis</taxon>
    </lineage>
</organism>
<feature type="compositionally biased region" description="Acidic residues" evidence="1">
    <location>
        <begin position="318"/>
        <end position="330"/>
    </location>
</feature>
<dbReference type="OrthoDB" id="3231855at2759"/>
<evidence type="ECO:0000256" key="1">
    <source>
        <dbReference type="SAM" id="MobiDB-lite"/>
    </source>
</evidence>
<accession>A0A1E7FL40</accession>
<feature type="region of interest" description="Disordered" evidence="1">
    <location>
        <begin position="280"/>
        <end position="330"/>
    </location>
</feature>
<feature type="compositionally biased region" description="Basic and acidic residues" evidence="1">
    <location>
        <begin position="282"/>
        <end position="294"/>
    </location>
</feature>